<keyword evidence="1" id="KW-0472">Membrane</keyword>
<dbReference type="Proteomes" id="UP000807025">
    <property type="component" value="Unassembled WGS sequence"/>
</dbReference>
<comment type="caution">
    <text evidence="2">The sequence shown here is derived from an EMBL/GenBank/DDBJ whole genome shotgun (WGS) entry which is preliminary data.</text>
</comment>
<protein>
    <submittedName>
        <fullName evidence="2">Uncharacterized protein</fullName>
    </submittedName>
</protein>
<name>A0A9P6A058_PLEER</name>
<evidence type="ECO:0000256" key="1">
    <source>
        <dbReference type="SAM" id="Phobius"/>
    </source>
</evidence>
<evidence type="ECO:0000313" key="3">
    <source>
        <dbReference type="Proteomes" id="UP000807025"/>
    </source>
</evidence>
<sequence>MDVMGREEVSRSKRLCEICLAHACILFFTLHASFYWVVLVSSEYVAGSKLWGPSAEVVSTLRQAITNYGIEPDIIGPNEVPEETEVDLDRTVRPIQKNWNRHTGRIGKEVPTVRKELCVSSLLFLEFSLMPSNTHQALPLTPSSRHDSIYRTDDYQCSDFPNPKVRTRGGLIAMHCSST</sequence>
<feature type="transmembrane region" description="Helical" evidence="1">
    <location>
        <begin position="20"/>
        <end position="39"/>
    </location>
</feature>
<keyword evidence="1" id="KW-0812">Transmembrane</keyword>
<accession>A0A9P6A058</accession>
<evidence type="ECO:0000313" key="2">
    <source>
        <dbReference type="EMBL" id="KAF9496273.1"/>
    </source>
</evidence>
<reference evidence="2" key="1">
    <citation type="submission" date="2020-11" db="EMBL/GenBank/DDBJ databases">
        <authorList>
            <consortium name="DOE Joint Genome Institute"/>
            <person name="Ahrendt S."/>
            <person name="Riley R."/>
            <person name="Andreopoulos W."/>
            <person name="Labutti K."/>
            <person name="Pangilinan J."/>
            <person name="Ruiz-Duenas F.J."/>
            <person name="Barrasa J.M."/>
            <person name="Sanchez-Garcia M."/>
            <person name="Camarero S."/>
            <person name="Miyauchi S."/>
            <person name="Serrano A."/>
            <person name="Linde D."/>
            <person name="Babiker R."/>
            <person name="Drula E."/>
            <person name="Ayuso-Fernandez I."/>
            <person name="Pacheco R."/>
            <person name="Padilla G."/>
            <person name="Ferreira P."/>
            <person name="Barriuso J."/>
            <person name="Kellner H."/>
            <person name="Castanera R."/>
            <person name="Alfaro M."/>
            <person name="Ramirez L."/>
            <person name="Pisabarro A.G."/>
            <person name="Kuo A."/>
            <person name="Tritt A."/>
            <person name="Lipzen A."/>
            <person name="He G."/>
            <person name="Yan M."/>
            <person name="Ng V."/>
            <person name="Cullen D."/>
            <person name="Martin F."/>
            <person name="Rosso M.-N."/>
            <person name="Henrissat B."/>
            <person name="Hibbett D."/>
            <person name="Martinez A.T."/>
            <person name="Grigoriev I.V."/>
        </authorList>
    </citation>
    <scope>NUCLEOTIDE SEQUENCE</scope>
    <source>
        <strain evidence="2">ATCC 90797</strain>
    </source>
</reference>
<organism evidence="2 3">
    <name type="scientific">Pleurotus eryngii</name>
    <name type="common">Boletus of the steppes</name>
    <dbReference type="NCBI Taxonomy" id="5323"/>
    <lineage>
        <taxon>Eukaryota</taxon>
        <taxon>Fungi</taxon>
        <taxon>Dikarya</taxon>
        <taxon>Basidiomycota</taxon>
        <taxon>Agaricomycotina</taxon>
        <taxon>Agaricomycetes</taxon>
        <taxon>Agaricomycetidae</taxon>
        <taxon>Agaricales</taxon>
        <taxon>Pleurotineae</taxon>
        <taxon>Pleurotaceae</taxon>
        <taxon>Pleurotus</taxon>
    </lineage>
</organism>
<dbReference type="AlphaFoldDB" id="A0A9P6A058"/>
<keyword evidence="3" id="KW-1185">Reference proteome</keyword>
<proteinExistence type="predicted"/>
<dbReference type="EMBL" id="MU154554">
    <property type="protein sequence ID" value="KAF9496273.1"/>
    <property type="molecule type" value="Genomic_DNA"/>
</dbReference>
<gene>
    <name evidence="2" type="ORF">BDN71DRAFT_772986</name>
</gene>
<keyword evidence="1" id="KW-1133">Transmembrane helix</keyword>